<gene>
    <name evidence="4" type="ORF">Purlil1_5511</name>
</gene>
<dbReference type="PROSITE" id="PS50828">
    <property type="entry name" value="SMR"/>
    <property type="match status" value="1"/>
</dbReference>
<dbReference type="Pfam" id="PF01713">
    <property type="entry name" value="Smr"/>
    <property type="match status" value="1"/>
</dbReference>
<feature type="region of interest" description="Disordered" evidence="2">
    <location>
        <begin position="365"/>
        <end position="417"/>
    </location>
</feature>
<sequence length="443" mass="48340">MVQTLDFAPTSAAQCGFPRKDPWMCGSPRPLGWWAPLVAARPEAAVITGPVHHLSWIDPAVQAELALNGGLEAPKKWDVGGSNAAAALRLSLRGDAERALGPRARPERSSRGPTSPPTWKLTRRPTSALDDGTAPRRAHGSTSKIVDPVVHRQPLALVLNTTHALLGLPLVRPRGATNHHHVDSHDKTGRPRFVALLVARKERGRPLHSGDNDDVEREYDRLRDAARAEAAKRNSCYERSKQAYNSGDGAAAKELSNQGKMHDRKMDELNQQAADYIFRENNAAGKVGGDQIDLHGLFVEEAERILEQRIRADQARGQTHLHAIVGKGNHSTGHVQKIKPKVEELCRELGLKYTTEDNAGRIYINLQGGEPVPPQQHHGGGGGGGQHGYPGGQQQQQHHGGQHGGQQQHHGGQNQQQDEIAQLVEKALPRILRKLEKACCVVM</sequence>
<evidence type="ECO:0000256" key="2">
    <source>
        <dbReference type="SAM" id="MobiDB-lite"/>
    </source>
</evidence>
<feature type="domain" description="Smr" evidence="3">
    <location>
        <begin position="292"/>
        <end position="367"/>
    </location>
</feature>
<dbReference type="Pfam" id="PF08590">
    <property type="entry name" value="DUF1771"/>
    <property type="match status" value="1"/>
</dbReference>
<dbReference type="SMART" id="SM00463">
    <property type="entry name" value="SMR"/>
    <property type="match status" value="1"/>
</dbReference>
<comment type="caution">
    <text evidence="4">The sequence shown here is derived from an EMBL/GenBank/DDBJ whole genome shotgun (WGS) entry which is preliminary data.</text>
</comment>
<dbReference type="InterPro" id="IPR053020">
    <property type="entry name" value="Smr_domain_protein"/>
</dbReference>
<dbReference type="EMBL" id="JAWRVI010000016">
    <property type="protein sequence ID" value="KAK4090340.1"/>
    <property type="molecule type" value="Genomic_DNA"/>
</dbReference>
<dbReference type="Proteomes" id="UP001287286">
    <property type="component" value="Unassembled WGS sequence"/>
</dbReference>
<protein>
    <recommendedName>
        <fullName evidence="3">Smr domain-containing protein</fullName>
    </recommendedName>
</protein>
<proteinExistence type="predicted"/>
<organism evidence="4 5">
    <name type="scientific">Purpureocillium lilacinum</name>
    <name type="common">Paecilomyces lilacinus</name>
    <dbReference type="NCBI Taxonomy" id="33203"/>
    <lineage>
        <taxon>Eukaryota</taxon>
        <taxon>Fungi</taxon>
        <taxon>Dikarya</taxon>
        <taxon>Ascomycota</taxon>
        <taxon>Pezizomycotina</taxon>
        <taxon>Sordariomycetes</taxon>
        <taxon>Hypocreomycetidae</taxon>
        <taxon>Hypocreales</taxon>
        <taxon>Ophiocordycipitaceae</taxon>
        <taxon>Purpureocillium</taxon>
    </lineage>
</organism>
<keyword evidence="5" id="KW-1185">Reference proteome</keyword>
<dbReference type="InterPro" id="IPR013899">
    <property type="entry name" value="DUF1771"/>
</dbReference>
<feature type="compositionally biased region" description="Gly residues" evidence="2">
    <location>
        <begin position="378"/>
        <end position="391"/>
    </location>
</feature>
<dbReference type="SUPFAM" id="SSF160443">
    <property type="entry name" value="SMR domain-like"/>
    <property type="match status" value="1"/>
</dbReference>
<dbReference type="InterPro" id="IPR036063">
    <property type="entry name" value="Smr_dom_sf"/>
</dbReference>
<feature type="compositionally biased region" description="Basic and acidic residues" evidence="2">
    <location>
        <begin position="97"/>
        <end position="110"/>
    </location>
</feature>
<evidence type="ECO:0000259" key="3">
    <source>
        <dbReference type="PROSITE" id="PS50828"/>
    </source>
</evidence>
<accession>A0ABR0C2E1</accession>
<dbReference type="InterPro" id="IPR002625">
    <property type="entry name" value="Smr_dom"/>
</dbReference>
<evidence type="ECO:0000313" key="4">
    <source>
        <dbReference type="EMBL" id="KAK4090340.1"/>
    </source>
</evidence>
<dbReference type="SMART" id="SM01162">
    <property type="entry name" value="DUF1771"/>
    <property type="match status" value="1"/>
</dbReference>
<reference evidence="4 5" key="1">
    <citation type="journal article" date="2024" name="Microbiol. Resour. Announc.">
        <title>Genome annotations for the ascomycete fungi Trichoderma harzianum, Trichoderma aggressivum, and Purpureocillium lilacinum.</title>
        <authorList>
            <person name="Beijen E.P.W."/>
            <person name="Ohm R.A."/>
        </authorList>
    </citation>
    <scope>NUCLEOTIDE SEQUENCE [LARGE SCALE GENOMIC DNA]</scope>
    <source>
        <strain evidence="4 5">CBS 150709</strain>
    </source>
</reference>
<evidence type="ECO:0000313" key="5">
    <source>
        <dbReference type="Proteomes" id="UP001287286"/>
    </source>
</evidence>
<evidence type="ECO:0000256" key="1">
    <source>
        <dbReference type="SAM" id="Coils"/>
    </source>
</evidence>
<dbReference type="PANTHER" id="PTHR47417">
    <property type="entry name" value="SMR DOMAIN-CONTAINING PROTEIN YPL199C"/>
    <property type="match status" value="1"/>
</dbReference>
<dbReference type="PANTHER" id="PTHR47417:SF1">
    <property type="entry name" value="SMR DOMAIN-CONTAINING PROTEIN YPL199C"/>
    <property type="match status" value="1"/>
</dbReference>
<feature type="compositionally biased region" description="Low complexity" evidence="2">
    <location>
        <begin position="392"/>
        <end position="417"/>
    </location>
</feature>
<feature type="region of interest" description="Disordered" evidence="2">
    <location>
        <begin position="97"/>
        <end position="142"/>
    </location>
</feature>
<keyword evidence="1" id="KW-0175">Coiled coil</keyword>
<dbReference type="Gene3D" id="3.30.1370.110">
    <property type="match status" value="1"/>
</dbReference>
<feature type="coiled-coil region" evidence="1">
    <location>
        <begin position="212"/>
        <end position="272"/>
    </location>
</feature>
<name>A0ABR0C2E1_PURLI</name>